<dbReference type="SMART" id="SM01091">
    <property type="entry name" value="CorC_HlyC"/>
    <property type="match status" value="1"/>
</dbReference>
<dbReference type="RefSeq" id="WP_034413177.1">
    <property type="nucleotide sequence ID" value="NZ_JGVK01000006.1"/>
</dbReference>
<evidence type="ECO:0000256" key="2">
    <source>
        <dbReference type="ARBA" id="ARBA00006337"/>
    </source>
</evidence>
<keyword evidence="3" id="KW-1003">Cell membrane</keyword>
<evidence type="ECO:0000256" key="10">
    <source>
        <dbReference type="PROSITE-ProRule" id="PRU01193"/>
    </source>
</evidence>
<evidence type="ECO:0000259" key="12">
    <source>
        <dbReference type="PROSITE" id="PS51371"/>
    </source>
</evidence>
<organism evidence="14 15">
    <name type="scientific">Candidatus Photodesmus blepharonis</name>
    <dbReference type="NCBI Taxonomy" id="1179155"/>
    <lineage>
        <taxon>Bacteria</taxon>
        <taxon>Pseudomonadati</taxon>
        <taxon>Pseudomonadota</taxon>
        <taxon>Gammaproteobacteria</taxon>
        <taxon>Vibrionales</taxon>
        <taxon>Vibrionaceae</taxon>
        <taxon>Candidatus Photodesmus</taxon>
    </lineage>
</organism>
<feature type="domain" description="CNNM transmembrane" evidence="13">
    <location>
        <begin position="2"/>
        <end position="191"/>
    </location>
</feature>
<dbReference type="eggNOG" id="COG4536">
    <property type="taxonomic scope" value="Bacteria"/>
</dbReference>
<feature type="transmembrane region" description="Helical" evidence="11">
    <location>
        <begin position="92"/>
        <end position="112"/>
    </location>
</feature>
<keyword evidence="8 10" id="KW-0472">Membrane</keyword>
<gene>
    <name evidence="14" type="primary">yfjD</name>
    <name evidence="14" type="ORF">CF67_14022</name>
</gene>
<dbReference type="InterPro" id="IPR016169">
    <property type="entry name" value="FAD-bd_PCMH_sub2"/>
</dbReference>
<dbReference type="Pfam" id="PF00571">
    <property type="entry name" value="CBS"/>
    <property type="match status" value="1"/>
</dbReference>
<dbReference type="InterPro" id="IPR002550">
    <property type="entry name" value="CNNM"/>
</dbReference>
<evidence type="ECO:0000256" key="1">
    <source>
        <dbReference type="ARBA" id="ARBA00004651"/>
    </source>
</evidence>
<reference evidence="14 15" key="1">
    <citation type="submission" date="2014-03" db="EMBL/GenBank/DDBJ databases">
        <title>Selection and divergence in the genomes of co-occurring obligate luminous symbionts with specific hosts.</title>
        <authorList>
            <person name="Hendry T.A."/>
            <person name="de Wet J.R."/>
            <person name="Dunlap P.V."/>
        </authorList>
    </citation>
    <scope>NUCLEOTIDE SEQUENCE [LARGE SCALE GENOMIC DNA]</scope>
    <source>
        <strain evidence="14 15">Ppalp.1</strain>
    </source>
</reference>
<dbReference type="PROSITE" id="PS51371">
    <property type="entry name" value="CBS"/>
    <property type="match status" value="1"/>
</dbReference>
<keyword evidence="15" id="KW-1185">Reference proteome</keyword>
<dbReference type="Pfam" id="PF03471">
    <property type="entry name" value="CorC_HlyC"/>
    <property type="match status" value="1"/>
</dbReference>
<keyword evidence="6 10" id="KW-1133">Transmembrane helix</keyword>
<comment type="similarity">
    <text evidence="2">Belongs to the UPF0053 family.</text>
</comment>
<dbReference type="CDD" id="cd04590">
    <property type="entry name" value="CBS_pair_CorC_HlyC_assoc"/>
    <property type="match status" value="1"/>
</dbReference>
<dbReference type="FunFam" id="3.10.580.10:FF:000012">
    <property type="entry name" value="DUF21 domain-containing protein"/>
    <property type="match status" value="1"/>
</dbReference>
<evidence type="ECO:0000256" key="9">
    <source>
        <dbReference type="PROSITE-ProRule" id="PRU00703"/>
    </source>
</evidence>
<dbReference type="STRING" id="1179155.CF67_14022"/>
<proteinExistence type="inferred from homology"/>
<comment type="subcellular location">
    <subcellularLocation>
        <location evidence="1">Cell membrane</location>
        <topology evidence="1">Multi-pass membrane protein</topology>
    </subcellularLocation>
</comment>
<dbReference type="Gene3D" id="3.30.465.10">
    <property type="match status" value="1"/>
</dbReference>
<dbReference type="SUPFAM" id="SSF56176">
    <property type="entry name" value="FAD-binding/transporter-associated domain-like"/>
    <property type="match status" value="1"/>
</dbReference>
<feature type="transmembrane region" description="Helical" evidence="11">
    <location>
        <begin position="6"/>
        <end position="25"/>
    </location>
</feature>
<dbReference type="InterPro" id="IPR005170">
    <property type="entry name" value="Transptr-assoc_dom"/>
</dbReference>
<keyword evidence="4 10" id="KW-0812">Transmembrane</keyword>
<dbReference type="EMBL" id="JGVK01000006">
    <property type="protein sequence ID" value="KEY91588.1"/>
    <property type="molecule type" value="Genomic_DNA"/>
</dbReference>
<evidence type="ECO:0000313" key="14">
    <source>
        <dbReference type="EMBL" id="KEY91588.1"/>
    </source>
</evidence>
<evidence type="ECO:0000256" key="3">
    <source>
        <dbReference type="ARBA" id="ARBA00022475"/>
    </source>
</evidence>
<dbReference type="PANTHER" id="PTHR22777">
    <property type="entry name" value="HEMOLYSIN-RELATED"/>
    <property type="match status" value="1"/>
</dbReference>
<dbReference type="NCBIfam" id="NF008604">
    <property type="entry name" value="PRK11573.1"/>
    <property type="match status" value="1"/>
</dbReference>
<dbReference type="InterPro" id="IPR044751">
    <property type="entry name" value="Ion_transp-like_CBS"/>
</dbReference>
<dbReference type="Gene3D" id="3.10.580.10">
    <property type="entry name" value="CBS-domain"/>
    <property type="match status" value="1"/>
</dbReference>
<dbReference type="InterPro" id="IPR036318">
    <property type="entry name" value="FAD-bd_PCMH-like_sf"/>
</dbReference>
<evidence type="ECO:0000256" key="11">
    <source>
        <dbReference type="SAM" id="Phobius"/>
    </source>
</evidence>
<accession>A0A084CP59</accession>
<evidence type="ECO:0000256" key="7">
    <source>
        <dbReference type="ARBA" id="ARBA00023122"/>
    </source>
</evidence>
<dbReference type="PROSITE" id="PS51846">
    <property type="entry name" value="CNNM"/>
    <property type="match status" value="1"/>
</dbReference>
<keyword evidence="5" id="KW-0677">Repeat</keyword>
<comment type="caution">
    <text evidence="14">The sequence shown here is derived from an EMBL/GenBank/DDBJ whole genome shotgun (WGS) entry which is preliminary data.</text>
</comment>
<dbReference type="InterPro" id="IPR046342">
    <property type="entry name" value="CBS_dom_sf"/>
</dbReference>
<feature type="transmembrane region" description="Helical" evidence="11">
    <location>
        <begin position="124"/>
        <end position="146"/>
    </location>
</feature>
<dbReference type="OrthoDB" id="9797674at2"/>
<dbReference type="AlphaFoldDB" id="A0A084CP59"/>
<feature type="domain" description="CBS" evidence="12">
    <location>
        <begin position="272"/>
        <end position="332"/>
    </location>
</feature>
<evidence type="ECO:0000256" key="4">
    <source>
        <dbReference type="ARBA" id="ARBA00022692"/>
    </source>
</evidence>
<dbReference type="GO" id="GO:0050660">
    <property type="term" value="F:flavin adenine dinucleotide binding"/>
    <property type="evidence" value="ECO:0007669"/>
    <property type="project" value="InterPro"/>
</dbReference>
<evidence type="ECO:0000256" key="5">
    <source>
        <dbReference type="ARBA" id="ARBA00022737"/>
    </source>
</evidence>
<dbReference type="GO" id="GO:0005886">
    <property type="term" value="C:plasma membrane"/>
    <property type="evidence" value="ECO:0007669"/>
    <property type="project" value="UniProtKB-SubCell"/>
</dbReference>
<dbReference type="InterPro" id="IPR000644">
    <property type="entry name" value="CBS_dom"/>
</dbReference>
<evidence type="ECO:0000313" key="15">
    <source>
        <dbReference type="Proteomes" id="UP000053784"/>
    </source>
</evidence>
<evidence type="ECO:0000259" key="13">
    <source>
        <dbReference type="PROSITE" id="PS51846"/>
    </source>
</evidence>
<evidence type="ECO:0000256" key="6">
    <source>
        <dbReference type="ARBA" id="ARBA00022989"/>
    </source>
</evidence>
<dbReference type="PANTHER" id="PTHR22777:SF32">
    <property type="entry name" value="UPF0053 INNER MEMBRANE PROTEIN YFJD"/>
    <property type="match status" value="1"/>
</dbReference>
<dbReference type="Proteomes" id="UP000053784">
    <property type="component" value="Unassembled WGS sequence"/>
</dbReference>
<dbReference type="FunFam" id="3.30.465.10:FF:000010">
    <property type="entry name" value="DUF21 domain-containing protein"/>
    <property type="match status" value="1"/>
</dbReference>
<sequence length="429" mass="48059">MDDISTGLLFVILVSLIVISGYFSGSETGIMSLNRYRLKHLANTGHKGAKRVKKLLNHPDRLIGLILIGNNLVNILSSAIATILGMRLYGDFGVAIATGTLTLVILVFAEVTPKTIASLYPEPISYASSVLLGVLMKLFSPMVFLVNFVTNGFINLLGIKIENNARDHLSSEELRSVVNEAGSLIPRRHQDMLVSILDLEHVTVNDIMVPRNEVAGIDINNDWKSIMRQLTHSPHGRVVLYRDQIDEVVGMLHLREAYRLMLEKNEFNKKTLLRAADEVYFIPESTPLNVQLLQFQRNKERIGLVVDEYGDINGLVTLEDILEEIVGEFTTSIAPSFSDEITPQSDGSFLIKGSSNIRDINKGLKWQLPTDGPRTLNGLILEHLEDIPENHLSVQVSDHPMEILELKENRIKLVRVFPRLQKSSIMLKK</sequence>
<name>A0A084CP59_9GAMM</name>
<protein>
    <submittedName>
        <fullName evidence="14">Inner membrane protein</fullName>
    </submittedName>
</protein>
<feature type="transmembrane region" description="Helical" evidence="11">
    <location>
        <begin position="62"/>
        <end position="86"/>
    </location>
</feature>
<dbReference type="SUPFAM" id="SSF54631">
    <property type="entry name" value="CBS-domain pair"/>
    <property type="match status" value="1"/>
</dbReference>
<dbReference type="Pfam" id="PF01595">
    <property type="entry name" value="CNNM"/>
    <property type="match status" value="1"/>
</dbReference>
<evidence type="ECO:0000256" key="8">
    <source>
        <dbReference type="ARBA" id="ARBA00023136"/>
    </source>
</evidence>
<keyword evidence="7 9" id="KW-0129">CBS domain</keyword>